<reference evidence="1 2" key="1">
    <citation type="submission" date="2018-10" db="EMBL/GenBank/DDBJ databases">
        <authorList>
            <person name="Perry B.J."/>
            <person name="Sullivan J.T."/>
            <person name="Murphy R.J.T."/>
            <person name="Ramsay J.P."/>
            <person name="Ronson C.W."/>
        </authorList>
    </citation>
    <scope>NUCLEOTIDE SEQUENCE [LARGE SCALE GENOMIC DNA]</scope>
    <source>
        <strain evidence="1 2">NZP2014</strain>
    </source>
</reference>
<protein>
    <submittedName>
        <fullName evidence="1">Uncharacterized protein</fullName>
    </submittedName>
</protein>
<dbReference type="KEGG" id="merd:EB233_00470"/>
<dbReference type="RefSeq" id="WP_064990505.1">
    <property type="nucleotide sequence ID" value="NZ_CP033361.1"/>
</dbReference>
<organism evidence="1 2">
    <name type="scientific">Mesorhizobium erdmanii</name>
    <dbReference type="NCBI Taxonomy" id="1777866"/>
    <lineage>
        <taxon>Bacteria</taxon>
        <taxon>Pseudomonadati</taxon>
        <taxon>Pseudomonadota</taxon>
        <taxon>Alphaproteobacteria</taxon>
        <taxon>Hyphomicrobiales</taxon>
        <taxon>Phyllobacteriaceae</taxon>
        <taxon>Mesorhizobium</taxon>
    </lineage>
</organism>
<evidence type="ECO:0000313" key="1">
    <source>
        <dbReference type="EMBL" id="QKC74181.1"/>
    </source>
</evidence>
<proteinExistence type="predicted"/>
<dbReference type="Proteomes" id="UP000503339">
    <property type="component" value="Chromosome"/>
</dbReference>
<keyword evidence="2" id="KW-1185">Reference proteome</keyword>
<dbReference type="AlphaFoldDB" id="A0A6M7UA28"/>
<name>A0A6M7UA28_9HYPH</name>
<accession>A0A6M7UA28</accession>
<dbReference type="EMBL" id="CP033361">
    <property type="protein sequence ID" value="QKC74181.1"/>
    <property type="molecule type" value="Genomic_DNA"/>
</dbReference>
<evidence type="ECO:0000313" key="2">
    <source>
        <dbReference type="Proteomes" id="UP000503339"/>
    </source>
</evidence>
<sequence>MGRVKEKYNRRQAEMRFERVYEIVAGERCIYCGMPNDGKYDHQPPVYVLHRFADGGLVTKKAIRERFGPCKLVPCCTICNMGLGAFHGSTDNDRRQEIVNWLLVDDRYPADKLILEVANRLIEDRFQGSRGNEIYQFPGVGRVIYIGALVGLIQGEFAGPDDFPAWLKVTQSELADWLRGAARRKSKYFLDMANLESYELVPDARDNPRGQFDGL</sequence>
<gene>
    <name evidence="1" type="ORF">EB233_00470</name>
</gene>